<accession>A0A5B8XXH2</accession>
<dbReference type="KEGG" id="bbae:FRD01_10815"/>
<dbReference type="PANTHER" id="PTHR11022">
    <property type="entry name" value="PEPTIDOGLYCAN RECOGNITION PROTEIN"/>
    <property type="match status" value="1"/>
</dbReference>
<evidence type="ECO:0000256" key="1">
    <source>
        <dbReference type="ARBA" id="ARBA00007553"/>
    </source>
</evidence>
<dbReference type="Pfam" id="PF01510">
    <property type="entry name" value="Amidase_2"/>
    <property type="match status" value="1"/>
</dbReference>
<dbReference type="InterPro" id="IPR006619">
    <property type="entry name" value="PGRP_domain_met/bac"/>
</dbReference>
<reference evidence="5 6" key="1">
    <citation type="submission" date="2019-08" db="EMBL/GenBank/DDBJ databases">
        <authorList>
            <person name="Liang Q."/>
        </authorList>
    </citation>
    <scope>NUCLEOTIDE SEQUENCE [LARGE SCALE GENOMIC DNA]</scope>
    <source>
        <strain evidence="5 6">V1718</strain>
    </source>
</reference>
<dbReference type="InterPro" id="IPR036505">
    <property type="entry name" value="Amidase/PGRP_sf"/>
</dbReference>
<protein>
    <submittedName>
        <fullName evidence="5">N-acetylmuramoyl-L-alanine amidase</fullName>
    </submittedName>
</protein>
<dbReference type="GO" id="GO:0008270">
    <property type="term" value="F:zinc ion binding"/>
    <property type="evidence" value="ECO:0007669"/>
    <property type="project" value="InterPro"/>
</dbReference>
<organism evidence="5 6">
    <name type="scientific">Microvenator marinus</name>
    <dbReference type="NCBI Taxonomy" id="2600177"/>
    <lineage>
        <taxon>Bacteria</taxon>
        <taxon>Deltaproteobacteria</taxon>
        <taxon>Bradymonadales</taxon>
        <taxon>Microvenatoraceae</taxon>
        <taxon>Microvenator</taxon>
    </lineage>
</organism>
<dbReference type="Gene3D" id="3.40.80.10">
    <property type="entry name" value="Peptidoglycan recognition protein-like"/>
    <property type="match status" value="1"/>
</dbReference>
<dbReference type="CDD" id="cd06583">
    <property type="entry name" value="PGRP"/>
    <property type="match status" value="1"/>
</dbReference>
<comment type="similarity">
    <text evidence="1">Belongs to the N-acetylmuramoyl-L-alanine amidase 2 family.</text>
</comment>
<proteinExistence type="inferred from homology"/>
<name>A0A5B8XXH2_9DELT</name>
<evidence type="ECO:0000259" key="4">
    <source>
        <dbReference type="SMART" id="SM00701"/>
    </source>
</evidence>
<dbReference type="GO" id="GO:0008745">
    <property type="term" value="F:N-acetylmuramoyl-L-alanine amidase activity"/>
    <property type="evidence" value="ECO:0007669"/>
    <property type="project" value="InterPro"/>
</dbReference>
<dbReference type="EMBL" id="CP042467">
    <property type="protein sequence ID" value="QED30325.1"/>
    <property type="molecule type" value="Genomic_DNA"/>
</dbReference>
<dbReference type="PANTHER" id="PTHR11022:SF41">
    <property type="entry name" value="PEPTIDOGLYCAN-RECOGNITION PROTEIN LC-RELATED"/>
    <property type="match status" value="1"/>
</dbReference>
<dbReference type="SMART" id="SM00701">
    <property type="entry name" value="PGRP"/>
    <property type="match status" value="1"/>
</dbReference>
<dbReference type="NCBIfam" id="TIGR03382">
    <property type="entry name" value="GC_trans_RRR"/>
    <property type="match status" value="1"/>
</dbReference>
<gene>
    <name evidence="5" type="ORF">FRD01_10815</name>
</gene>
<evidence type="ECO:0000256" key="2">
    <source>
        <dbReference type="SAM" id="MobiDB-lite"/>
    </source>
</evidence>
<dbReference type="SMART" id="SM00644">
    <property type="entry name" value="Ami_2"/>
    <property type="match status" value="1"/>
</dbReference>
<dbReference type="InterPro" id="IPR002502">
    <property type="entry name" value="Amidase_domain"/>
</dbReference>
<dbReference type="RefSeq" id="WP_146963931.1">
    <property type="nucleotide sequence ID" value="NZ_CP042467.1"/>
</dbReference>
<keyword evidence="6" id="KW-1185">Reference proteome</keyword>
<dbReference type="GO" id="GO:0009253">
    <property type="term" value="P:peptidoglycan catabolic process"/>
    <property type="evidence" value="ECO:0007669"/>
    <property type="project" value="InterPro"/>
</dbReference>
<feature type="region of interest" description="Disordered" evidence="2">
    <location>
        <begin position="677"/>
        <end position="714"/>
    </location>
</feature>
<evidence type="ECO:0000313" key="5">
    <source>
        <dbReference type="EMBL" id="QED30325.1"/>
    </source>
</evidence>
<dbReference type="Proteomes" id="UP000321595">
    <property type="component" value="Chromosome"/>
</dbReference>
<sequence>MKRFLLPLLLLGCVDPVASPPEGQNELPITILGSQAHSHGNSAHLTISDWTQTRLEAPFEFHQLGLVYDAVEPGIDYRVRNLDGWSSWKSAEVTWSEGKHRVARILLDSPAQAIELRPHAVLEDGRADFHKEIVASQILARDLPLEEPVLTPVLNAIAPRSLVIPRAEWGARNPDKVCGVAHDPYRMSVHHTAGPVDDGPDPAARMRQMQAYHIDSNGWCDIGYHFVASQSGLLYQGISNEARTGIHVGNQNTGNIGISLIGNFQTQTVGQPQFEAVANIVRWVGDTYGIALNRTNVKGHQEWPGQSTNCPGSNMLNRLGEMLTLAGSDPVPPEPENYDVEITTRWLGESADFYQEGSSAGKADYLIGERFQAEILVTNNSDGPIRGVEVDYWLESPYLRPVGYEIQTDHPEKDKATWKLNDADSAEGNPPKTDMPATAKLTMYAFGAGETKRVLIDVEASQYSIGAADHPDIRAWVRKIDERYVEQTEWNQTPALNTFNKLLQHYTESDVLSPYEWQFNSDDMAMVEGWSSCGGGTDSVVIVPDSGVLRATNTGAGCLSSPAWTLVDTAEWDQLVLKMSTDQPGHRVAVFWAAEGEEITTEKSVEFAAKPNGIYVVPLAQNTAWTGEVQQLRIVPLVNKTQGIVNLDAVFFQSSAREETSSSDPFVGEAPVSFAPAAELPQNPETPSNPDPIEEPDESAEVEVSSGCASASGNPGILLLLLGLVQLFVRRRKQ</sequence>
<dbReference type="InterPro" id="IPR015510">
    <property type="entry name" value="PGRP"/>
</dbReference>
<feature type="domain" description="N-acetylmuramoyl-L-alanine amidase" evidence="3">
    <location>
        <begin position="179"/>
        <end position="312"/>
    </location>
</feature>
<evidence type="ECO:0000259" key="3">
    <source>
        <dbReference type="SMART" id="SM00644"/>
    </source>
</evidence>
<feature type="compositionally biased region" description="Acidic residues" evidence="2">
    <location>
        <begin position="692"/>
        <end position="701"/>
    </location>
</feature>
<feature type="domain" description="Peptidoglycan recognition protein family" evidence="4">
    <location>
        <begin position="161"/>
        <end position="310"/>
    </location>
</feature>
<dbReference type="InterPro" id="IPR017756">
    <property type="entry name" value="TM_Gly-Cys-Arg_CS"/>
</dbReference>
<dbReference type="AlphaFoldDB" id="A0A5B8XXH2"/>
<dbReference type="SUPFAM" id="SSF55846">
    <property type="entry name" value="N-acetylmuramoyl-L-alanine amidase-like"/>
    <property type="match status" value="1"/>
</dbReference>
<evidence type="ECO:0000313" key="6">
    <source>
        <dbReference type="Proteomes" id="UP000321595"/>
    </source>
</evidence>
<dbReference type="OrthoDB" id="8754850at2"/>